<feature type="compositionally biased region" description="Low complexity" evidence="7">
    <location>
        <begin position="35"/>
        <end position="48"/>
    </location>
</feature>
<dbReference type="SUPFAM" id="SSF46626">
    <property type="entry name" value="Cytochrome c"/>
    <property type="match status" value="1"/>
</dbReference>
<keyword evidence="2 6" id="KW-0349">Heme</keyword>
<evidence type="ECO:0000313" key="9">
    <source>
        <dbReference type="EMBL" id="QDG52996.1"/>
    </source>
</evidence>
<feature type="domain" description="Cytochrome c" evidence="8">
    <location>
        <begin position="226"/>
        <end position="316"/>
    </location>
</feature>
<dbReference type="InterPro" id="IPR051459">
    <property type="entry name" value="Cytochrome_c-type_DH"/>
</dbReference>
<dbReference type="InterPro" id="IPR009056">
    <property type="entry name" value="Cyt_c-like_dom"/>
</dbReference>
<name>A0A4Y6PXF8_PERCE</name>
<dbReference type="AlphaFoldDB" id="A0A4Y6PXF8"/>
<dbReference type="PRINTS" id="PR00605">
    <property type="entry name" value="CYTCHROMECIC"/>
</dbReference>
<dbReference type="Gene3D" id="1.10.760.10">
    <property type="entry name" value="Cytochrome c-like domain"/>
    <property type="match status" value="1"/>
</dbReference>
<dbReference type="PANTHER" id="PTHR35008">
    <property type="entry name" value="BLL4482 PROTEIN-RELATED"/>
    <property type="match status" value="1"/>
</dbReference>
<accession>A0A5B8YA99</accession>
<dbReference type="PANTHER" id="PTHR35008:SF8">
    <property type="entry name" value="ALCOHOL DEHYDROGENASE CYTOCHROME C SUBUNIT"/>
    <property type="match status" value="1"/>
</dbReference>
<dbReference type="PROSITE" id="PS51007">
    <property type="entry name" value="CYTC"/>
    <property type="match status" value="1"/>
</dbReference>
<feature type="region of interest" description="Disordered" evidence="7">
    <location>
        <begin position="34"/>
        <end position="67"/>
    </location>
</feature>
<dbReference type="GO" id="GO:0020037">
    <property type="term" value="F:heme binding"/>
    <property type="evidence" value="ECO:0007669"/>
    <property type="project" value="InterPro"/>
</dbReference>
<keyword evidence="4" id="KW-0249">Electron transport</keyword>
<dbReference type="GO" id="GO:0005506">
    <property type="term" value="F:iron ion binding"/>
    <property type="evidence" value="ECO:0007669"/>
    <property type="project" value="InterPro"/>
</dbReference>
<keyword evidence="3 6" id="KW-0479">Metal-binding</keyword>
<dbReference type="InterPro" id="IPR008168">
    <property type="entry name" value="Cyt_C_IC"/>
</dbReference>
<evidence type="ECO:0000256" key="2">
    <source>
        <dbReference type="ARBA" id="ARBA00022617"/>
    </source>
</evidence>
<accession>A0A4Y6PXF8</accession>
<dbReference type="EMBL" id="CP041186">
    <property type="protein sequence ID" value="QDG52996.1"/>
    <property type="molecule type" value="Genomic_DNA"/>
</dbReference>
<organism evidence="9 10">
    <name type="scientific">Persicimonas caeni</name>
    <dbReference type="NCBI Taxonomy" id="2292766"/>
    <lineage>
        <taxon>Bacteria</taxon>
        <taxon>Deltaproteobacteria</taxon>
        <taxon>Bradymonadales</taxon>
        <taxon>Bradymonadaceae</taxon>
        <taxon>Persicimonas</taxon>
    </lineage>
</organism>
<feature type="region of interest" description="Disordered" evidence="7">
    <location>
        <begin position="114"/>
        <end position="147"/>
    </location>
</feature>
<feature type="region of interest" description="Disordered" evidence="7">
    <location>
        <begin position="203"/>
        <end position="223"/>
    </location>
</feature>
<protein>
    <submittedName>
        <fullName evidence="9">Cytochrome c</fullName>
    </submittedName>
</protein>
<evidence type="ECO:0000259" key="8">
    <source>
        <dbReference type="PROSITE" id="PS51007"/>
    </source>
</evidence>
<keyword evidence="10" id="KW-1185">Reference proteome</keyword>
<dbReference type="InterPro" id="IPR036909">
    <property type="entry name" value="Cyt_c-like_dom_sf"/>
</dbReference>
<dbReference type="OrthoDB" id="9757546at2"/>
<evidence type="ECO:0000256" key="3">
    <source>
        <dbReference type="ARBA" id="ARBA00022723"/>
    </source>
</evidence>
<reference evidence="9 10" key="1">
    <citation type="submission" date="2019-06" db="EMBL/GenBank/DDBJ databases">
        <title>Persicimonas caeni gen. nov., sp. nov., a predatory bacterium isolated from solar saltern.</title>
        <authorList>
            <person name="Wang S."/>
        </authorList>
    </citation>
    <scope>NUCLEOTIDE SEQUENCE [LARGE SCALE GENOMIC DNA]</scope>
    <source>
        <strain evidence="9 10">YN101</strain>
    </source>
</reference>
<gene>
    <name evidence="9" type="ORF">FIV42_20270</name>
</gene>
<keyword evidence="5 6" id="KW-0408">Iron</keyword>
<dbReference type="Pfam" id="PF00034">
    <property type="entry name" value="Cytochrom_C"/>
    <property type="match status" value="1"/>
</dbReference>
<evidence type="ECO:0000256" key="1">
    <source>
        <dbReference type="ARBA" id="ARBA00022448"/>
    </source>
</evidence>
<evidence type="ECO:0000256" key="4">
    <source>
        <dbReference type="ARBA" id="ARBA00022982"/>
    </source>
</evidence>
<evidence type="ECO:0000256" key="7">
    <source>
        <dbReference type="SAM" id="MobiDB-lite"/>
    </source>
</evidence>
<feature type="compositionally biased region" description="Basic residues" evidence="7">
    <location>
        <begin position="123"/>
        <end position="138"/>
    </location>
</feature>
<sequence>MEDGVNSTNWCVFVVATGLFFAAGACEKKSEVPDAAPAESTGAASTEAEQADQNATTDAEAGDEETYDELAEQYEQLAEQYEQREAQLPQGMRGLGPRMHEMRGQMGYMHQLRARERGPRQGQHGKQHRMRRRQHHRAQTGAHGNCGPQTMCWASGIDEWHTQMAQMHRQMAATHAEAGMQDLAERHEQLAERHTQIANQLEASAEGEAQPPRTAGAEQPDGGTALAAAEGETLYMSACAMCHGEQGQGVSGAFPPLAQSEYVTGPKDRLIELTLHGMSGPIEVRGEKYDSFMPSFRARFSDEELAGILSYIRTSWGNDASAVTAPEVARGRKRSE</sequence>
<evidence type="ECO:0000256" key="6">
    <source>
        <dbReference type="PROSITE-ProRule" id="PRU00433"/>
    </source>
</evidence>
<evidence type="ECO:0000256" key="5">
    <source>
        <dbReference type="ARBA" id="ARBA00023004"/>
    </source>
</evidence>
<dbReference type="Proteomes" id="UP000315995">
    <property type="component" value="Chromosome"/>
</dbReference>
<dbReference type="GO" id="GO:0009055">
    <property type="term" value="F:electron transfer activity"/>
    <property type="evidence" value="ECO:0007669"/>
    <property type="project" value="InterPro"/>
</dbReference>
<proteinExistence type="predicted"/>
<keyword evidence="1" id="KW-0813">Transport</keyword>
<evidence type="ECO:0000313" key="10">
    <source>
        <dbReference type="Proteomes" id="UP000315995"/>
    </source>
</evidence>